<organism evidence="2 3">
    <name type="scientific">Sistotremastrum niveocremeum HHB9708</name>
    <dbReference type="NCBI Taxonomy" id="1314777"/>
    <lineage>
        <taxon>Eukaryota</taxon>
        <taxon>Fungi</taxon>
        <taxon>Dikarya</taxon>
        <taxon>Basidiomycota</taxon>
        <taxon>Agaricomycotina</taxon>
        <taxon>Agaricomycetes</taxon>
        <taxon>Sistotremastrales</taxon>
        <taxon>Sistotremastraceae</taxon>
        <taxon>Sertulicium</taxon>
        <taxon>Sertulicium niveocremeum</taxon>
    </lineage>
</organism>
<dbReference type="AlphaFoldDB" id="A0A164U2I4"/>
<dbReference type="EMBL" id="KV419409">
    <property type="protein sequence ID" value="KZS92859.1"/>
    <property type="molecule type" value="Genomic_DNA"/>
</dbReference>
<protein>
    <submittedName>
        <fullName evidence="2">Uncharacterized protein</fullName>
    </submittedName>
</protein>
<keyword evidence="3" id="KW-1185">Reference proteome</keyword>
<evidence type="ECO:0000313" key="2">
    <source>
        <dbReference type="EMBL" id="KZS92859.1"/>
    </source>
</evidence>
<reference evidence="2 3" key="1">
    <citation type="journal article" date="2016" name="Mol. Biol. Evol.">
        <title>Comparative Genomics of Early-Diverging Mushroom-Forming Fungi Provides Insights into the Origins of Lignocellulose Decay Capabilities.</title>
        <authorList>
            <person name="Nagy L.G."/>
            <person name="Riley R."/>
            <person name="Tritt A."/>
            <person name="Adam C."/>
            <person name="Daum C."/>
            <person name="Floudas D."/>
            <person name="Sun H."/>
            <person name="Yadav J.S."/>
            <person name="Pangilinan J."/>
            <person name="Larsson K.H."/>
            <person name="Matsuura K."/>
            <person name="Barry K."/>
            <person name="Labutti K."/>
            <person name="Kuo R."/>
            <person name="Ohm R.A."/>
            <person name="Bhattacharya S.S."/>
            <person name="Shirouzu T."/>
            <person name="Yoshinaga Y."/>
            <person name="Martin F.M."/>
            <person name="Grigoriev I.V."/>
            <person name="Hibbett D.S."/>
        </authorList>
    </citation>
    <scope>NUCLEOTIDE SEQUENCE [LARGE SCALE GENOMIC DNA]</scope>
    <source>
        <strain evidence="2 3">HHB9708</strain>
    </source>
</reference>
<name>A0A164U2I4_9AGAM</name>
<feature type="region of interest" description="Disordered" evidence="1">
    <location>
        <begin position="1"/>
        <end position="24"/>
    </location>
</feature>
<dbReference type="OrthoDB" id="2634326at2759"/>
<proteinExistence type="predicted"/>
<dbReference type="Proteomes" id="UP000076722">
    <property type="component" value="Unassembled WGS sequence"/>
</dbReference>
<accession>A0A164U2I4</accession>
<gene>
    <name evidence="2" type="ORF">SISNIDRAFT_486358</name>
</gene>
<evidence type="ECO:0000256" key="1">
    <source>
        <dbReference type="SAM" id="MobiDB-lite"/>
    </source>
</evidence>
<sequence>MEIDERPSTPSLEDGEVPQSTTDRLRVPDPVLWATINAALHISTPNAHFIPSPPLDSQTIQMRSDGRYGHADHGLSPQYYSSTFPHLAYLPKPTHPQYRPLLVFSNDLGPEDIETIADPARDHPLRRLRRHVRKKASEGIEVLTSQLDQLISGQRQSLSRELVRQAFATLKLGQEQKMYLDIPMPWGSLLRVWGTIERLCQEIAGFIEYGRHLIAQVNAPSAPTNCEHHLVGAFTRDASVLAQLYFHGVPVWYISTALPKLSIPASLVDSSRNLQPLIPPSFSDEKNPFEAWADLGSFNSDDPTSILKRREYDASFTANPYSYRIQDEH</sequence>
<evidence type="ECO:0000313" key="3">
    <source>
        <dbReference type="Proteomes" id="UP000076722"/>
    </source>
</evidence>